<comment type="caution">
    <text evidence="3">The sequence shown here is derived from an EMBL/GenBank/DDBJ whole genome shotgun (WGS) entry which is preliminary data.</text>
</comment>
<dbReference type="PANTHER" id="PTHR35287">
    <property type="entry name" value="SI:ZFOS-911D5.4"/>
    <property type="match status" value="1"/>
</dbReference>
<evidence type="ECO:0000313" key="3">
    <source>
        <dbReference type="EMBL" id="TTC29622.1"/>
    </source>
</evidence>
<feature type="domain" description="NERD" evidence="2">
    <location>
        <begin position="60"/>
        <end position="159"/>
    </location>
</feature>
<sequence>MFEFGSRLAHMYFSSVPGEPNGCVNTGSHAGPELAKSTEEKIPSLQEFPQHVRKLSGLKKEDMFCNLRVPDQFQTSRQEINLIILTGAGVYCIDIKPWRGAVSAPTPSTWHIQVKEEEQNFTNTSIQQISDPLLSITMKARNLCSHMQRCGVNIKPTLFLPRILFLSPHCHLEEELRNRKELVCQEDMEKFLCSLKDGYITWIADAFTPSWISGHLSFRQLRAARDVLGGLGTWDVVQLSSGAELMGDFQGCQNLALDRQETDVLVFSRGRGLSIDTLGSFCYLRGKRIRYRVKNTAEYRSRFTPPLHPTPPRFTPSHHPTRFHSTPPVSLYLASSHLASLHPTAPLNSTPLNSNPTPHLTSLYHPTSTPLHSTPPPHLTPPCFTTPVTVKMYKRGAQSWLGKPLSGMATIPSNTHVMFRLSGDDKDAKIPADSIHSITLSI</sequence>
<evidence type="ECO:0000256" key="1">
    <source>
        <dbReference type="SAM" id="MobiDB-lite"/>
    </source>
</evidence>
<proteinExistence type="predicted"/>
<dbReference type="EMBL" id="VCAZ01000174">
    <property type="protein sequence ID" value="TTC29622.1"/>
    <property type="molecule type" value="Genomic_DNA"/>
</dbReference>
<dbReference type="PANTHER" id="PTHR35287:SF1">
    <property type="entry name" value="SI:ZFOS-911D5.4"/>
    <property type="match status" value="1"/>
</dbReference>
<feature type="region of interest" description="Disordered" evidence="1">
    <location>
        <begin position="302"/>
        <end position="321"/>
    </location>
</feature>
<dbReference type="AlphaFoldDB" id="A0A556V9N9"/>
<dbReference type="Proteomes" id="UP000319801">
    <property type="component" value="Unassembled WGS sequence"/>
</dbReference>
<accession>A0A556V9N9</accession>
<keyword evidence="4" id="KW-1185">Reference proteome</keyword>
<evidence type="ECO:0000313" key="4">
    <source>
        <dbReference type="Proteomes" id="UP000319801"/>
    </source>
</evidence>
<protein>
    <recommendedName>
        <fullName evidence="2">NERD domain-containing protein</fullName>
    </recommendedName>
</protein>
<dbReference type="OrthoDB" id="1874403at2759"/>
<reference evidence="3 4" key="1">
    <citation type="journal article" date="2019" name="Genome Biol. Evol.">
        <title>Whole-Genome Sequencing of the Giant Devil Catfish, Bagarius yarrelli.</title>
        <authorList>
            <person name="Jiang W."/>
            <person name="Lv Y."/>
            <person name="Cheng L."/>
            <person name="Yang K."/>
            <person name="Chao B."/>
            <person name="Wang X."/>
            <person name="Li Y."/>
            <person name="Pan X."/>
            <person name="You X."/>
            <person name="Zhang Y."/>
            <person name="Yang J."/>
            <person name="Li J."/>
            <person name="Zhang X."/>
            <person name="Liu S."/>
            <person name="Sun C."/>
            <person name="Yang J."/>
            <person name="Shi Q."/>
        </authorList>
    </citation>
    <scope>NUCLEOTIDE SEQUENCE [LARGE SCALE GENOMIC DNA]</scope>
    <source>
        <strain evidence="3">JWS20170419001</strain>
        <tissue evidence="3">Muscle</tissue>
    </source>
</reference>
<dbReference type="Pfam" id="PF08378">
    <property type="entry name" value="NERD"/>
    <property type="match status" value="1"/>
</dbReference>
<name>A0A556V9N9_BAGYA</name>
<organism evidence="3 4">
    <name type="scientific">Bagarius yarrelli</name>
    <name type="common">Goonch</name>
    <name type="synonym">Bagrus yarrelli</name>
    <dbReference type="NCBI Taxonomy" id="175774"/>
    <lineage>
        <taxon>Eukaryota</taxon>
        <taxon>Metazoa</taxon>
        <taxon>Chordata</taxon>
        <taxon>Craniata</taxon>
        <taxon>Vertebrata</taxon>
        <taxon>Euteleostomi</taxon>
        <taxon>Actinopterygii</taxon>
        <taxon>Neopterygii</taxon>
        <taxon>Teleostei</taxon>
        <taxon>Ostariophysi</taxon>
        <taxon>Siluriformes</taxon>
        <taxon>Sisoridae</taxon>
        <taxon>Sisorinae</taxon>
        <taxon>Bagarius</taxon>
    </lineage>
</organism>
<evidence type="ECO:0000259" key="2">
    <source>
        <dbReference type="Pfam" id="PF08378"/>
    </source>
</evidence>
<gene>
    <name evidence="3" type="ORF">Baya_14304</name>
</gene>
<dbReference type="InterPro" id="IPR011528">
    <property type="entry name" value="NERD"/>
</dbReference>